<sequence length="108" mass="11853">MEDAMATFPADAPTLSKLEWQAVAIGLREVDGCGCGSIEPPSRFRRLWTALTGAEAVRPLADPRLEALRRFVCRLRRSGEDVEKLGQELIALGYSRNQVSAIAALDRP</sequence>
<evidence type="ECO:0000313" key="1">
    <source>
        <dbReference type="EMBL" id="PTD19324.1"/>
    </source>
</evidence>
<comment type="caution">
    <text evidence="1">The sequence shown here is derived from an EMBL/GenBank/DDBJ whole genome shotgun (WGS) entry which is preliminary data.</text>
</comment>
<keyword evidence="2" id="KW-1185">Reference proteome</keyword>
<name>A0A2T4HU44_9SPHN</name>
<proteinExistence type="predicted"/>
<dbReference type="EMBL" id="PHHF01000054">
    <property type="protein sequence ID" value="PTD19324.1"/>
    <property type="molecule type" value="Genomic_DNA"/>
</dbReference>
<protein>
    <submittedName>
        <fullName evidence="1">Uncharacterized protein</fullName>
    </submittedName>
</protein>
<reference evidence="1 2" key="1">
    <citation type="submission" date="2017-11" db="EMBL/GenBank/DDBJ databases">
        <title>Sphingomonas oleivorans sp. nov., isolated from oil-contaminated soil.</title>
        <authorList>
            <person name="Wang L."/>
            <person name="Chen L."/>
        </authorList>
    </citation>
    <scope>NUCLEOTIDE SEQUENCE [LARGE SCALE GENOMIC DNA]</scope>
    <source>
        <strain evidence="1 2">K101</strain>
    </source>
</reference>
<gene>
    <name evidence="1" type="ORF">CV103_13245</name>
</gene>
<dbReference type="AlphaFoldDB" id="A0A2T4HU44"/>
<organism evidence="1 2">
    <name type="scientific">Edaphosphingomonas fennica</name>
    <dbReference type="NCBI Taxonomy" id="114404"/>
    <lineage>
        <taxon>Bacteria</taxon>
        <taxon>Pseudomonadati</taxon>
        <taxon>Pseudomonadota</taxon>
        <taxon>Alphaproteobacteria</taxon>
        <taxon>Sphingomonadales</taxon>
        <taxon>Rhizorhabdaceae</taxon>
        <taxon>Edaphosphingomonas</taxon>
    </lineage>
</organism>
<accession>A0A2T4HU44</accession>
<dbReference type="Proteomes" id="UP000241206">
    <property type="component" value="Unassembled WGS sequence"/>
</dbReference>
<evidence type="ECO:0000313" key="2">
    <source>
        <dbReference type="Proteomes" id="UP000241206"/>
    </source>
</evidence>